<name>A0A1S1Q9B0_9ACTN</name>
<evidence type="ECO:0008006" key="3">
    <source>
        <dbReference type="Google" id="ProtNLM"/>
    </source>
</evidence>
<dbReference type="PANTHER" id="PTHR38479:SF2">
    <property type="entry name" value="WINGED HELIX DNA-BINDING DOMAIN-CONTAINING PROTEIN"/>
    <property type="match status" value="1"/>
</dbReference>
<dbReference type="EMBL" id="MBLM01000160">
    <property type="protein sequence ID" value="OHV29692.1"/>
    <property type="molecule type" value="Genomic_DNA"/>
</dbReference>
<evidence type="ECO:0000313" key="2">
    <source>
        <dbReference type="Proteomes" id="UP000179627"/>
    </source>
</evidence>
<dbReference type="PANTHER" id="PTHR38479">
    <property type="entry name" value="LMO0824 PROTEIN"/>
    <property type="match status" value="1"/>
</dbReference>
<evidence type="ECO:0000313" key="1">
    <source>
        <dbReference type="EMBL" id="OHV29692.1"/>
    </source>
</evidence>
<comment type="caution">
    <text evidence="1">The sequence shown here is derived from an EMBL/GenBank/DDBJ whole genome shotgun (WGS) entry which is preliminary data.</text>
</comment>
<sequence length="350" mass="37370">MAARRLRAQGLTDRGAPRVVDVVERLLAVQAQDGRGMRLAVRSRTDGLHASDVDDALSVDRSIVVTWLNRGTLHLVRSQDYWWLHALTAPRMAAQIRRRLAQEGLTAAEADHGVTVVERALAGEGPLVRARLKERLDAAGVRTERQALVYIMVLASSRGLVVRGPVVDGGEQAFVLVRDWLGGPPAVDRDTALAELVGRYLAGHGPATPADTARWAGLPVGDIRRGLTAAGDHLIDLGNSLIDLRERSGPAGRLSAAPAPAPALPAPRLLGSFDPVLHGWVSRDWIVGGHQSVVTTNGIFRPIALVDGKAVATWAMPGGTVELTPFAPLSDEVTASLRADAADVRRFLGR</sequence>
<accession>A0A1S1Q9B0</accession>
<dbReference type="AlphaFoldDB" id="A0A1S1Q9B0"/>
<reference evidence="2" key="1">
    <citation type="submission" date="2016-07" db="EMBL/GenBank/DDBJ databases">
        <title>Sequence Frankia sp. strain CcI1.17.</title>
        <authorList>
            <person name="Ghodhbane-Gtari F."/>
            <person name="Swanson E."/>
            <person name="Gueddou A."/>
            <person name="Morris K."/>
            <person name="Hezbri K."/>
            <person name="Ktari A."/>
            <person name="Nouioui I."/>
            <person name="Abebe-Akele F."/>
            <person name="Simpson S."/>
            <person name="Thomas K."/>
            <person name="Gtari M."/>
            <person name="Tisa L.S."/>
            <person name="Hurst S."/>
        </authorList>
    </citation>
    <scope>NUCLEOTIDE SEQUENCE [LARGE SCALE GENOMIC DNA]</scope>
    <source>
        <strain evidence="2">Cc1.17</strain>
    </source>
</reference>
<organism evidence="1 2">
    <name type="scientific">Parafrankia colletiae</name>
    <dbReference type="NCBI Taxonomy" id="573497"/>
    <lineage>
        <taxon>Bacteria</taxon>
        <taxon>Bacillati</taxon>
        <taxon>Actinomycetota</taxon>
        <taxon>Actinomycetes</taxon>
        <taxon>Frankiales</taxon>
        <taxon>Frankiaceae</taxon>
        <taxon>Parafrankia</taxon>
    </lineage>
</organism>
<dbReference type="Pfam" id="PF06224">
    <property type="entry name" value="AlkZ-like"/>
    <property type="match status" value="1"/>
</dbReference>
<protein>
    <recommendedName>
        <fullName evidence="3">Winged helix DNA-binding domain-containing protein</fullName>
    </recommendedName>
</protein>
<dbReference type="Proteomes" id="UP000179627">
    <property type="component" value="Unassembled WGS sequence"/>
</dbReference>
<proteinExistence type="predicted"/>
<keyword evidence="2" id="KW-1185">Reference proteome</keyword>
<gene>
    <name evidence="1" type="ORF">CC117_28740</name>
</gene>
<dbReference type="InterPro" id="IPR009351">
    <property type="entry name" value="AlkZ-like"/>
</dbReference>